<dbReference type="GO" id="GO:0016020">
    <property type="term" value="C:membrane"/>
    <property type="evidence" value="ECO:0007669"/>
    <property type="project" value="UniProtKB-SubCell"/>
</dbReference>
<dbReference type="Pfam" id="PF21162">
    <property type="entry name" value="ETFQO_UQ-bd"/>
    <property type="match status" value="1"/>
</dbReference>
<evidence type="ECO:0000259" key="16">
    <source>
        <dbReference type="PROSITE" id="PS51379"/>
    </source>
</evidence>
<protein>
    <recommendedName>
        <fullName evidence="15">Electron transfer flavoprotein-ubiquinone oxidoreductase</fullName>
        <shortName evidence="15">ETF-QO</shortName>
        <ecNumber evidence="15">1.5.5.1</ecNumber>
    </recommendedName>
</protein>
<proteinExistence type="predicted"/>
<dbReference type="EMBL" id="PHFL01000008">
    <property type="protein sequence ID" value="RFM25180.1"/>
    <property type="molecule type" value="Genomic_DNA"/>
</dbReference>
<keyword evidence="10 15" id="KW-0560">Oxidoreductase</keyword>
<dbReference type="Proteomes" id="UP000266389">
    <property type="component" value="Unassembled WGS sequence"/>
</dbReference>
<evidence type="ECO:0000256" key="15">
    <source>
        <dbReference type="RuleBase" id="RU366068"/>
    </source>
</evidence>
<dbReference type="InterPro" id="IPR007859">
    <property type="entry name" value="ETF-QO/FixX_C"/>
</dbReference>
<evidence type="ECO:0000256" key="11">
    <source>
        <dbReference type="ARBA" id="ARBA00023004"/>
    </source>
</evidence>
<keyword evidence="4 15" id="KW-0813">Transport</keyword>
<evidence type="ECO:0000256" key="13">
    <source>
        <dbReference type="ARBA" id="ARBA00023075"/>
    </source>
</evidence>
<dbReference type="Gene3D" id="3.50.50.60">
    <property type="entry name" value="FAD/NAD(P)-binding domain"/>
    <property type="match status" value="1"/>
</dbReference>
<dbReference type="SUPFAM" id="SSF54373">
    <property type="entry name" value="FAD-linked reductases, C-terminal domain"/>
    <property type="match status" value="1"/>
</dbReference>
<dbReference type="GO" id="GO:0051539">
    <property type="term" value="F:4 iron, 4 sulfur cluster binding"/>
    <property type="evidence" value="ECO:0007669"/>
    <property type="project" value="UniProtKB-UniRule"/>
</dbReference>
<evidence type="ECO:0000256" key="9">
    <source>
        <dbReference type="ARBA" id="ARBA00022982"/>
    </source>
</evidence>
<keyword evidence="6 15" id="KW-0479">Metal-binding</keyword>
<dbReference type="FunFam" id="3.30.70.20:FF:000015">
    <property type="entry name" value="Electron transfer flavoprotein-ubiquinone oxidoreductase"/>
    <property type="match status" value="1"/>
</dbReference>
<gene>
    <name evidence="17" type="ORF">D0433_01975</name>
</gene>
<dbReference type="InterPro" id="IPR017896">
    <property type="entry name" value="4Fe4S_Fe-S-bd"/>
</dbReference>
<evidence type="ECO:0000256" key="2">
    <source>
        <dbReference type="ARBA" id="ARBA00002819"/>
    </source>
</evidence>
<keyword evidence="12 15" id="KW-0411">Iron-sulfur</keyword>
<keyword evidence="14" id="KW-0472">Membrane</keyword>
<dbReference type="Pfam" id="PF05187">
    <property type="entry name" value="Fer4_ETF_QO"/>
    <property type="match status" value="1"/>
</dbReference>
<evidence type="ECO:0000256" key="12">
    <source>
        <dbReference type="ARBA" id="ARBA00023014"/>
    </source>
</evidence>
<evidence type="ECO:0000256" key="7">
    <source>
        <dbReference type="ARBA" id="ARBA00022827"/>
    </source>
</evidence>
<keyword evidence="5 15" id="KW-0285">Flavoprotein</keyword>
<dbReference type="AlphaFoldDB" id="A0A395M355"/>
<dbReference type="SUPFAM" id="SSF51905">
    <property type="entry name" value="FAD/NAD(P)-binding domain"/>
    <property type="match status" value="1"/>
</dbReference>
<evidence type="ECO:0000256" key="14">
    <source>
        <dbReference type="ARBA" id="ARBA00023136"/>
    </source>
</evidence>
<reference evidence="17 18" key="1">
    <citation type="journal article" date="2011" name="ISME J.">
        <title>Community ecology of hot spring cyanobacterial mats: predominant populations and their functional potential.</title>
        <authorList>
            <person name="Klatt C.G."/>
            <person name="Wood J.M."/>
            <person name="Rusch D.B."/>
            <person name="Bateson M.M."/>
            <person name="Hamamura N."/>
            <person name="Heidelberg J.F."/>
            <person name="Grossman A.R."/>
            <person name="Bhaya D."/>
            <person name="Cohan F.M."/>
            <person name="Kuhl M."/>
            <person name="Bryant D.A."/>
            <person name="Ward D.M."/>
        </authorList>
    </citation>
    <scope>NUCLEOTIDE SEQUENCE [LARGE SCALE GENOMIC DNA]</scope>
    <source>
        <strain evidence="17">OS</strain>
    </source>
</reference>
<evidence type="ECO:0000256" key="10">
    <source>
        <dbReference type="ARBA" id="ARBA00023002"/>
    </source>
</evidence>
<comment type="catalytic activity">
    <reaction evidence="15">
        <text>a ubiquinone + reduced [electron-transfer flavoprotein] = a ubiquinol + oxidized [electron-transfer flavoprotein] + H(+)</text>
        <dbReference type="Rhea" id="RHEA:24052"/>
        <dbReference type="Rhea" id="RHEA-COMP:9565"/>
        <dbReference type="Rhea" id="RHEA-COMP:9566"/>
        <dbReference type="Rhea" id="RHEA-COMP:10685"/>
        <dbReference type="Rhea" id="RHEA-COMP:10686"/>
        <dbReference type="ChEBI" id="CHEBI:15378"/>
        <dbReference type="ChEBI" id="CHEBI:16389"/>
        <dbReference type="ChEBI" id="CHEBI:17976"/>
        <dbReference type="ChEBI" id="CHEBI:57692"/>
        <dbReference type="ChEBI" id="CHEBI:58307"/>
        <dbReference type="EC" id="1.5.5.1"/>
    </reaction>
</comment>
<accession>A0A395M355</accession>
<feature type="domain" description="4Fe-4S ferredoxin-type" evidence="16">
    <location>
        <begin position="526"/>
        <end position="555"/>
    </location>
</feature>
<evidence type="ECO:0000313" key="18">
    <source>
        <dbReference type="Proteomes" id="UP000266389"/>
    </source>
</evidence>
<comment type="cofactor">
    <cofactor evidence="1 15">
        <name>FAD</name>
        <dbReference type="ChEBI" id="CHEBI:57692"/>
    </cofactor>
</comment>
<evidence type="ECO:0000256" key="3">
    <source>
        <dbReference type="ARBA" id="ARBA00004370"/>
    </source>
</evidence>
<comment type="cofactor">
    <cofactor evidence="15">
        <name>[4Fe-4S] cluster</name>
        <dbReference type="ChEBI" id="CHEBI:49883"/>
    </cofactor>
    <text evidence="15">Binds 1 [4Fe-4S] cluster.</text>
</comment>
<dbReference type="EC" id="1.5.5.1" evidence="15"/>
<comment type="function">
    <text evidence="2 15">Accepts electrons from ETF and reduces ubiquinone.</text>
</comment>
<keyword evidence="9 15" id="KW-0249">Electron transport</keyword>
<dbReference type="SUPFAM" id="SSF54862">
    <property type="entry name" value="4Fe-4S ferredoxins"/>
    <property type="match status" value="1"/>
</dbReference>
<dbReference type="GO" id="GO:0004174">
    <property type="term" value="F:electron-transferring-flavoprotein dehydrogenase activity"/>
    <property type="evidence" value="ECO:0007669"/>
    <property type="project" value="UniProtKB-UniRule"/>
</dbReference>
<name>A0A395M355_9BACT</name>
<evidence type="ECO:0000256" key="5">
    <source>
        <dbReference type="ARBA" id="ARBA00022630"/>
    </source>
</evidence>
<dbReference type="Gene3D" id="3.30.70.20">
    <property type="match status" value="1"/>
</dbReference>
<keyword evidence="8" id="KW-0809">Transit peptide</keyword>
<dbReference type="InterPro" id="IPR040156">
    <property type="entry name" value="ETF-QO"/>
</dbReference>
<comment type="caution">
    <text evidence="17">The sequence shown here is derived from an EMBL/GenBank/DDBJ whole genome shotgun (WGS) entry which is preliminary data.</text>
</comment>
<keyword evidence="11 15" id="KW-0408">Iron</keyword>
<sequence>MADLDIQRETLEMDVLFVGAGPANLSAAIHLQNLIAAHNAQSDSKLEPQIAILEKGQRVGDHLLSGAILDPIALRELVPDFKDQGCPIEAEVTAESLYFLTRRFHFRFPLVPPPMQNHGNYIISLNKFGAWLGKLAEERGVNIFTGFAGAAMLLDGQKVVGVRTDDKGLDKHGRPKPNFEPGMNIRAKVTVLGEGPRGSLTKEIVRRLNLDSGCNPQSYETGVKELWEIPAGRIKKGTVIHTIGFPLPADIYGGSWIYAMSDTLLSVGFVTALDAEDPTNDPHFNLQKFKTHPFVRRLLEGGKMVGYGAKTISGGGYFSMPRLYADGLLLTGESGGFLNMMRLKGIHLAMKSGMLAAETIFEALKRNDFSAQTLKLYDEKFQASWAKKELYRSRNFRQAFNYGLYFGMIRAGAQMLLGGKILKDRLPLEADHTHMARFSRVWREKYLREKANFKFDGKLTFDKLSDVYESRTTHEENQPCHLYIRPEVIADICNTKCITEYGNPCQHFCPANVYEMVSTNDLMGTKKLHINASNCVHCKTCDIADPYQAITWKVPEGGGGPVYTNG</sequence>
<keyword evidence="13 15" id="KW-0830">Ubiquinone</keyword>
<dbReference type="InterPro" id="IPR036188">
    <property type="entry name" value="FAD/NAD-bd_sf"/>
</dbReference>
<dbReference type="PANTHER" id="PTHR10617:SF107">
    <property type="entry name" value="ELECTRON TRANSFER FLAVOPROTEIN-UBIQUINONE OXIDOREDUCTASE, MITOCHONDRIAL"/>
    <property type="match status" value="1"/>
</dbReference>
<evidence type="ECO:0000256" key="1">
    <source>
        <dbReference type="ARBA" id="ARBA00001974"/>
    </source>
</evidence>
<dbReference type="Gene3D" id="3.30.9.90">
    <property type="match status" value="1"/>
</dbReference>
<organism evidence="17 18">
    <name type="scientific">Candidatus Thermochlorobacter aerophilus</name>
    <dbReference type="NCBI Taxonomy" id="1868324"/>
    <lineage>
        <taxon>Bacteria</taxon>
        <taxon>Pseudomonadati</taxon>
        <taxon>Chlorobiota</taxon>
        <taxon>Chlorobiia</taxon>
        <taxon>Chlorobiales</taxon>
        <taxon>Candidatus Thermochlorobacteriaceae</taxon>
        <taxon>Candidatus Thermochlorobacter</taxon>
    </lineage>
</organism>
<evidence type="ECO:0000256" key="4">
    <source>
        <dbReference type="ARBA" id="ARBA00022448"/>
    </source>
</evidence>
<dbReference type="InterPro" id="IPR049398">
    <property type="entry name" value="ETF-QO/FixC_UQ-bd"/>
</dbReference>
<dbReference type="GO" id="GO:0046872">
    <property type="term" value="F:metal ion binding"/>
    <property type="evidence" value="ECO:0007669"/>
    <property type="project" value="UniProtKB-KW"/>
</dbReference>
<comment type="subcellular location">
    <subcellularLocation>
        <location evidence="3">Membrane</location>
    </subcellularLocation>
</comment>
<dbReference type="PROSITE" id="PS51379">
    <property type="entry name" value="4FE4S_FER_2"/>
    <property type="match status" value="1"/>
</dbReference>
<keyword evidence="7 15" id="KW-0274">FAD</keyword>
<evidence type="ECO:0000256" key="8">
    <source>
        <dbReference type="ARBA" id="ARBA00022946"/>
    </source>
</evidence>
<dbReference type="PANTHER" id="PTHR10617">
    <property type="entry name" value="ELECTRON TRANSFER FLAVOPROTEIN-UBIQUINONE OXIDOREDUCTASE"/>
    <property type="match status" value="1"/>
</dbReference>
<evidence type="ECO:0000313" key="17">
    <source>
        <dbReference type="EMBL" id="RFM25180.1"/>
    </source>
</evidence>
<evidence type="ECO:0000256" key="6">
    <source>
        <dbReference type="ARBA" id="ARBA00022723"/>
    </source>
</evidence>